<organism evidence="1 2">
    <name type="scientific">Cryphonectria parasitica (strain ATCC 38755 / EP155)</name>
    <dbReference type="NCBI Taxonomy" id="660469"/>
    <lineage>
        <taxon>Eukaryota</taxon>
        <taxon>Fungi</taxon>
        <taxon>Dikarya</taxon>
        <taxon>Ascomycota</taxon>
        <taxon>Pezizomycotina</taxon>
        <taxon>Sordariomycetes</taxon>
        <taxon>Sordariomycetidae</taxon>
        <taxon>Diaporthales</taxon>
        <taxon>Cryphonectriaceae</taxon>
        <taxon>Cryphonectria-Endothia species complex</taxon>
        <taxon>Cryphonectria</taxon>
    </lineage>
</organism>
<accession>A0A9P4YAI6</accession>
<evidence type="ECO:0000313" key="1">
    <source>
        <dbReference type="EMBL" id="KAF3769465.1"/>
    </source>
</evidence>
<reference evidence="1" key="1">
    <citation type="journal article" date="2020" name="Phytopathology">
        <title>Genome sequence of the chestnut blight fungus Cryphonectria parasitica EP155: A fundamental resource for an archetypical invasive plant pathogen.</title>
        <authorList>
            <person name="Crouch J.A."/>
            <person name="Dawe A."/>
            <person name="Aerts A."/>
            <person name="Barry K."/>
            <person name="Churchill A.C.L."/>
            <person name="Grimwood J."/>
            <person name="Hillman B."/>
            <person name="Milgroom M.G."/>
            <person name="Pangilinan J."/>
            <person name="Smith M."/>
            <person name="Salamov A."/>
            <person name="Schmutz J."/>
            <person name="Yadav J."/>
            <person name="Grigoriev I.V."/>
            <person name="Nuss D."/>
        </authorList>
    </citation>
    <scope>NUCLEOTIDE SEQUENCE</scope>
    <source>
        <strain evidence="1">EP155</strain>
    </source>
</reference>
<dbReference type="Proteomes" id="UP000803844">
    <property type="component" value="Unassembled WGS sequence"/>
</dbReference>
<gene>
    <name evidence="1" type="ORF">M406DRAFT_354022</name>
</gene>
<dbReference type="AlphaFoldDB" id="A0A9P4YAI6"/>
<keyword evidence="2" id="KW-1185">Reference proteome</keyword>
<dbReference type="EMBL" id="MU032344">
    <property type="protein sequence ID" value="KAF3769465.1"/>
    <property type="molecule type" value="Genomic_DNA"/>
</dbReference>
<dbReference type="RefSeq" id="XP_040780426.1">
    <property type="nucleotide sequence ID" value="XM_040922806.1"/>
</dbReference>
<dbReference type="GeneID" id="63839935"/>
<name>A0A9P4YAI6_CRYP1</name>
<comment type="caution">
    <text evidence="1">The sequence shown here is derived from an EMBL/GenBank/DDBJ whole genome shotgun (WGS) entry which is preliminary data.</text>
</comment>
<evidence type="ECO:0000313" key="2">
    <source>
        <dbReference type="Proteomes" id="UP000803844"/>
    </source>
</evidence>
<proteinExistence type="predicted"/>
<sequence length="201" mass="23107">MSRARPSQACGRRADASHRLGRHCRPLSRRQKWCELQSRRGHRASVDRIWAKPQRRYRRSILVPDREDSGRPRLICVGVGPLHWTIRGEITRRRQQQRPNRSSWVVFLALLPLRSSRPNLCPLVTLIQRGEIQGFRRVTSHTTQGHCGDGRDFRRGFAGWWTRANTLSPCRQGKDEVDRTESLAEKGRIACGRGVEKTASG</sequence>
<protein>
    <submittedName>
        <fullName evidence="1">Uncharacterized protein</fullName>
    </submittedName>
</protein>